<evidence type="ECO:0000256" key="3">
    <source>
        <dbReference type="ARBA" id="ARBA00022842"/>
    </source>
</evidence>
<dbReference type="HAMAP" id="MF_00900">
    <property type="entry name" value="GTPase_HflX"/>
    <property type="match status" value="1"/>
</dbReference>
<dbReference type="InterPro" id="IPR030394">
    <property type="entry name" value="G_HFLX_dom"/>
</dbReference>
<dbReference type="InterPro" id="IPR016496">
    <property type="entry name" value="GTPase_HflX"/>
</dbReference>
<keyword evidence="1" id="KW-0479">Metal-binding</keyword>
<comment type="subcellular location">
    <subcellularLocation>
        <location evidence="5">Cytoplasm</location>
    </subcellularLocation>
    <text evidence="5">May associate with membranes.</text>
</comment>
<dbReference type="GO" id="GO:0005737">
    <property type="term" value="C:cytoplasm"/>
    <property type="evidence" value="ECO:0007669"/>
    <property type="project" value="UniProtKB-SubCell"/>
</dbReference>
<keyword evidence="5" id="KW-0963">Cytoplasm</keyword>
<dbReference type="InterPro" id="IPR032305">
    <property type="entry name" value="GTP-bd_M"/>
</dbReference>
<comment type="similarity">
    <text evidence="5">Belongs to the TRAFAC class OBG-HflX-like GTPase superfamily. HflX GTPase family.</text>
</comment>
<dbReference type="InterPro" id="IPR006073">
    <property type="entry name" value="GTP-bd"/>
</dbReference>
<dbReference type="CDD" id="cd01878">
    <property type="entry name" value="HflX"/>
    <property type="match status" value="1"/>
</dbReference>
<dbReference type="SUPFAM" id="SSF52540">
    <property type="entry name" value="P-loop containing nucleoside triphosphate hydrolases"/>
    <property type="match status" value="1"/>
</dbReference>
<protein>
    <recommendedName>
        <fullName evidence="5">GTPase HflX</fullName>
    </recommendedName>
    <alternativeName>
        <fullName evidence="5">GTP-binding protein HflX</fullName>
    </alternativeName>
</protein>
<dbReference type="InterPro" id="IPR025121">
    <property type="entry name" value="GTPase_HflX_N"/>
</dbReference>
<keyword evidence="2 5" id="KW-0547">Nucleotide-binding</keyword>
<dbReference type="Proteomes" id="UP000009374">
    <property type="component" value="Unassembled WGS sequence"/>
</dbReference>
<comment type="subunit">
    <text evidence="5">Monomer. Associates with the 50S ribosomal subunit.</text>
</comment>
<proteinExistence type="inferred from homology"/>
<dbReference type="EMBL" id="GG693878">
    <property type="protein sequence ID" value="EES52370.1"/>
    <property type="molecule type" value="Genomic_DNA"/>
</dbReference>
<dbReference type="Pfam" id="PF13167">
    <property type="entry name" value="GTP-bdg_N"/>
    <property type="match status" value="1"/>
</dbReference>
<keyword evidence="3" id="KW-0460">Magnesium</keyword>
<dbReference type="Pfam" id="PF16360">
    <property type="entry name" value="GTP-bdg_M"/>
    <property type="match status" value="1"/>
</dbReference>
<dbReference type="InterPro" id="IPR027417">
    <property type="entry name" value="P-loop_NTPase"/>
</dbReference>
<dbReference type="GO" id="GO:0005525">
    <property type="term" value="F:GTP binding"/>
    <property type="evidence" value="ECO:0007669"/>
    <property type="project" value="UniProtKB-UniRule"/>
</dbReference>
<evidence type="ECO:0000313" key="7">
    <source>
        <dbReference type="EMBL" id="EES52370.1"/>
    </source>
</evidence>
<evidence type="ECO:0000259" key="6">
    <source>
        <dbReference type="PROSITE" id="PS51705"/>
    </source>
</evidence>
<evidence type="ECO:0000256" key="5">
    <source>
        <dbReference type="HAMAP-Rule" id="MF_00900"/>
    </source>
</evidence>
<dbReference type="NCBIfam" id="TIGR03156">
    <property type="entry name" value="GTP_HflX"/>
    <property type="match status" value="1"/>
</dbReference>
<dbReference type="PRINTS" id="PR00326">
    <property type="entry name" value="GTP1OBG"/>
</dbReference>
<dbReference type="PROSITE" id="PS51705">
    <property type="entry name" value="G_HFLX"/>
    <property type="match status" value="1"/>
</dbReference>
<dbReference type="Gene3D" id="6.10.250.2860">
    <property type="match status" value="1"/>
</dbReference>
<keyword evidence="8" id="KW-1185">Reference proteome</keyword>
<name>C6HYT5_9BACT</name>
<dbReference type="InterPro" id="IPR042108">
    <property type="entry name" value="GTPase_HflX_N_sf"/>
</dbReference>
<evidence type="ECO:0000256" key="1">
    <source>
        <dbReference type="ARBA" id="ARBA00022723"/>
    </source>
</evidence>
<comment type="function">
    <text evidence="5">GTPase that associates with the 50S ribosomal subunit and may have a role during protein synthesis or ribosome biogenesis.</text>
</comment>
<dbReference type="Pfam" id="PF01926">
    <property type="entry name" value="MMR_HSR1"/>
    <property type="match status" value="1"/>
</dbReference>
<sequence length="518" mass="57865">MARQIAELSHETGRQIALLITREGTVAMVVVGTAREIYLETLPPSRSGSRSLRGLRMVHTHLLGEALSQDDLNDLALLRLDAMVAILVNRSSGLPEKLCVATIDPDPEAASPWIVDPPRPVGPEAYDSSGRVEALEDELARSLSDATKHTTGQERGLLVSVSTASISDQEDALAELSELARSADVDVLGVVRQRVARYHPTTLMSIDRLKSLLIHALKLHATLIIFEQELSPNQVRKIAEMTELKVIDRTQLILDIFARRAHSRDGKLQVELAQLKYLLPRLFERSTALSRLTGGIGGRGPGETRLEEDRRRVRDRIASLGAKLRHLEVERAGRKSRRREAAIPVVSLVGYTNVGKSTLLNRLTKSEVLVEDKMFATLDPTSRRLRFPREREIILTDTVGFIRDLPADLRRAFMATFDELRDADLIVHVADGSHPQCELMIERVTEILREMELDRIPTLLLFNKSDRLDAGTRETLSLRHPEGVFVSAMDPATLRPLEEILQRRLFERPLTSLADGSP</sequence>
<dbReference type="Gene3D" id="3.40.50.300">
    <property type="entry name" value="P-loop containing nucleotide triphosphate hydrolases"/>
    <property type="match status" value="1"/>
</dbReference>
<evidence type="ECO:0000256" key="2">
    <source>
        <dbReference type="ARBA" id="ARBA00022741"/>
    </source>
</evidence>
<dbReference type="AlphaFoldDB" id="C6HYT5"/>
<dbReference type="PANTHER" id="PTHR10229">
    <property type="entry name" value="GTP-BINDING PROTEIN HFLX"/>
    <property type="match status" value="1"/>
</dbReference>
<dbReference type="GO" id="GO:0043022">
    <property type="term" value="F:ribosome binding"/>
    <property type="evidence" value="ECO:0007669"/>
    <property type="project" value="TreeGrafter"/>
</dbReference>
<dbReference type="GO" id="GO:0046872">
    <property type="term" value="F:metal ion binding"/>
    <property type="evidence" value="ECO:0007669"/>
    <property type="project" value="UniProtKB-KW"/>
</dbReference>
<dbReference type="GO" id="GO:0003924">
    <property type="term" value="F:GTPase activity"/>
    <property type="evidence" value="ECO:0007669"/>
    <property type="project" value="UniProtKB-UniRule"/>
</dbReference>
<reference evidence="7 8" key="1">
    <citation type="journal article" date="2009" name="Appl. Environ. Microbiol.">
        <title>Community genomic and proteomic analyses of chemoautotrophic iron-oxidizing "Leptospirillum rubarum" (Group II) and "Leptospirillum ferrodiazotrophum" (Group III) bacteria in acid mine drainage biofilms.</title>
        <authorList>
            <person name="Goltsman D.S."/>
            <person name="Denef V.J."/>
            <person name="Singer S.W."/>
            <person name="VerBerkmoes N.C."/>
            <person name="Lefsrud M."/>
            <person name="Mueller R.S."/>
            <person name="Dick G.J."/>
            <person name="Sun C.L."/>
            <person name="Wheeler K.E."/>
            <person name="Zemla A."/>
            <person name="Baker B.J."/>
            <person name="Hauser L."/>
            <person name="Land M."/>
            <person name="Shah M.B."/>
            <person name="Thelen M.P."/>
            <person name="Hettich R.L."/>
            <person name="Banfield J.F."/>
        </authorList>
    </citation>
    <scope>NUCLEOTIDE SEQUENCE [LARGE SCALE GENOMIC DNA]</scope>
</reference>
<dbReference type="PANTHER" id="PTHR10229:SF0">
    <property type="entry name" value="GTP-BINDING PROTEIN 6-RELATED"/>
    <property type="match status" value="1"/>
</dbReference>
<evidence type="ECO:0000256" key="4">
    <source>
        <dbReference type="ARBA" id="ARBA00023134"/>
    </source>
</evidence>
<feature type="domain" description="Hflx-type G" evidence="6">
    <location>
        <begin position="344"/>
        <end position="509"/>
    </location>
</feature>
<accession>C6HYT5</accession>
<evidence type="ECO:0000313" key="8">
    <source>
        <dbReference type="Proteomes" id="UP000009374"/>
    </source>
</evidence>
<gene>
    <name evidence="5" type="primary">hflX</name>
    <name evidence="7" type="ORF">UBAL3_94240168</name>
</gene>
<keyword evidence="4 5" id="KW-0342">GTP-binding</keyword>
<dbReference type="Gene3D" id="3.40.50.11060">
    <property type="entry name" value="GTPase HflX, N-terminal domain"/>
    <property type="match status" value="1"/>
</dbReference>
<organism evidence="7 8">
    <name type="scientific">Leptospirillum ferrodiazotrophum</name>
    <dbReference type="NCBI Taxonomy" id="412449"/>
    <lineage>
        <taxon>Bacteria</taxon>
        <taxon>Pseudomonadati</taxon>
        <taxon>Nitrospirota</taxon>
        <taxon>Nitrospiria</taxon>
        <taxon>Nitrospirales</taxon>
        <taxon>Nitrospiraceae</taxon>
        <taxon>Leptospirillum</taxon>
    </lineage>
</organism>